<reference evidence="1" key="1">
    <citation type="submission" date="2021-02" db="EMBL/GenBank/DDBJ databases">
        <authorList>
            <person name="Nowell W R."/>
        </authorList>
    </citation>
    <scope>NUCLEOTIDE SEQUENCE</scope>
</reference>
<comment type="caution">
    <text evidence="1">The sequence shown here is derived from an EMBL/GenBank/DDBJ whole genome shotgun (WGS) entry which is preliminary data.</text>
</comment>
<accession>A0A820NE52</accession>
<protein>
    <submittedName>
        <fullName evidence="1">Uncharacterized protein</fullName>
    </submittedName>
</protein>
<feature type="non-terminal residue" evidence="1">
    <location>
        <position position="107"/>
    </location>
</feature>
<dbReference type="Gene3D" id="1.25.40.20">
    <property type="entry name" value="Ankyrin repeat-containing domain"/>
    <property type="match status" value="1"/>
</dbReference>
<dbReference type="SUPFAM" id="SSF48403">
    <property type="entry name" value="Ankyrin repeat"/>
    <property type="match status" value="1"/>
</dbReference>
<dbReference type="Proteomes" id="UP000663836">
    <property type="component" value="Unassembled WGS sequence"/>
</dbReference>
<proteinExistence type="predicted"/>
<dbReference type="InterPro" id="IPR036770">
    <property type="entry name" value="Ankyrin_rpt-contain_sf"/>
</dbReference>
<sequence>HAARYQQLNICLILLSNIEFELGINIKDAHDRTPIHSAFRSSNNSTSEKQFNIDINFGDKIQEAKIWQEEYKNKILQSDHPLIYLFAKVNGNINARDKYLLTPLHYA</sequence>
<gene>
    <name evidence="1" type="ORF">JBS370_LOCUS43015</name>
</gene>
<dbReference type="AlphaFoldDB" id="A0A820NE52"/>
<name>A0A820NE52_9BILA</name>
<evidence type="ECO:0000313" key="2">
    <source>
        <dbReference type="Proteomes" id="UP000663836"/>
    </source>
</evidence>
<organism evidence="1 2">
    <name type="scientific">Rotaria sordida</name>
    <dbReference type="NCBI Taxonomy" id="392033"/>
    <lineage>
        <taxon>Eukaryota</taxon>
        <taxon>Metazoa</taxon>
        <taxon>Spiralia</taxon>
        <taxon>Gnathifera</taxon>
        <taxon>Rotifera</taxon>
        <taxon>Eurotatoria</taxon>
        <taxon>Bdelloidea</taxon>
        <taxon>Philodinida</taxon>
        <taxon>Philodinidae</taxon>
        <taxon>Rotaria</taxon>
    </lineage>
</organism>
<evidence type="ECO:0000313" key="1">
    <source>
        <dbReference type="EMBL" id="CAF4386331.1"/>
    </source>
</evidence>
<dbReference type="EMBL" id="CAJOBD010062089">
    <property type="protein sequence ID" value="CAF4386331.1"/>
    <property type="molecule type" value="Genomic_DNA"/>
</dbReference>
<feature type="non-terminal residue" evidence="1">
    <location>
        <position position="1"/>
    </location>
</feature>